<evidence type="ECO:0000259" key="8">
    <source>
        <dbReference type="Pfam" id="PF00881"/>
    </source>
</evidence>
<keyword evidence="10" id="KW-1185">Reference proteome</keyword>
<evidence type="ECO:0000256" key="3">
    <source>
        <dbReference type="ARBA" id="ARBA00022630"/>
    </source>
</evidence>
<reference evidence="9 10" key="1">
    <citation type="submission" date="2017-07" db="EMBL/GenBank/DDBJ databases">
        <title>The complete genome sequence of Bacillus mesonae strain H20-5, an efficient strain improving plant abiotic stress resistance.</title>
        <authorList>
            <person name="Kim S.Y."/>
            <person name="Song H."/>
            <person name="Sang M.K."/>
            <person name="Weon H.-Y."/>
            <person name="Song J."/>
        </authorList>
    </citation>
    <scope>NUCLEOTIDE SEQUENCE [LARGE SCALE GENOMIC DNA]</scope>
    <source>
        <strain evidence="9 10">H20-5</strain>
    </source>
</reference>
<keyword evidence="6" id="KW-0560">Oxidoreductase</keyword>
<evidence type="ECO:0000256" key="6">
    <source>
        <dbReference type="ARBA" id="ARBA00023002"/>
    </source>
</evidence>
<feature type="domain" description="Nitroreductase" evidence="8">
    <location>
        <begin position="7"/>
        <end position="59"/>
    </location>
</feature>
<gene>
    <name evidence="9" type="ORF">CHR53_13580</name>
</gene>
<accession>A0A3Q9QWP3</accession>
<dbReference type="Proteomes" id="UP000282892">
    <property type="component" value="Chromosome"/>
</dbReference>
<organism evidence="9 10">
    <name type="scientific">Neobacillus mesonae</name>
    <dbReference type="NCBI Taxonomy" id="1193713"/>
    <lineage>
        <taxon>Bacteria</taxon>
        <taxon>Bacillati</taxon>
        <taxon>Bacillota</taxon>
        <taxon>Bacilli</taxon>
        <taxon>Bacillales</taxon>
        <taxon>Bacillaceae</taxon>
        <taxon>Neobacillus</taxon>
    </lineage>
</organism>
<dbReference type="RefSeq" id="WP_127486951.1">
    <property type="nucleotide sequence ID" value="NZ_CP022572.1"/>
</dbReference>
<feature type="domain" description="Nitroreductase" evidence="8">
    <location>
        <begin position="63"/>
        <end position="140"/>
    </location>
</feature>
<dbReference type="EMBL" id="CP022572">
    <property type="protein sequence ID" value="AZU62232.1"/>
    <property type="molecule type" value="Genomic_DNA"/>
</dbReference>
<keyword evidence="3" id="KW-0285">Flavoprotein</keyword>
<protein>
    <submittedName>
        <fullName evidence="9">Nitroreductase</fullName>
    </submittedName>
</protein>
<dbReference type="SUPFAM" id="SSF55469">
    <property type="entry name" value="FMN-dependent nitroreductase-like"/>
    <property type="match status" value="1"/>
</dbReference>
<dbReference type="InterPro" id="IPR029479">
    <property type="entry name" value="Nitroreductase"/>
</dbReference>
<keyword evidence="7" id="KW-0520">NAD</keyword>
<evidence type="ECO:0000256" key="7">
    <source>
        <dbReference type="ARBA" id="ARBA00023027"/>
    </source>
</evidence>
<dbReference type="AlphaFoldDB" id="A0A3Q9QWP3"/>
<dbReference type="PANTHER" id="PTHR43821:SF1">
    <property type="entry name" value="NAD(P)H NITROREDUCTASE YDJA-RELATED"/>
    <property type="match status" value="1"/>
</dbReference>
<dbReference type="KEGG" id="nmk:CHR53_13580"/>
<name>A0A3Q9QWP3_9BACI</name>
<dbReference type="Pfam" id="PF00881">
    <property type="entry name" value="Nitroreductase"/>
    <property type="match status" value="2"/>
</dbReference>
<proteinExistence type="inferred from homology"/>
<comment type="cofactor">
    <cofactor evidence="1">
        <name>FMN</name>
        <dbReference type="ChEBI" id="CHEBI:58210"/>
    </cofactor>
</comment>
<dbReference type="GO" id="GO:0016491">
    <property type="term" value="F:oxidoreductase activity"/>
    <property type="evidence" value="ECO:0007669"/>
    <property type="project" value="UniProtKB-KW"/>
</dbReference>
<keyword evidence="4" id="KW-0288">FMN</keyword>
<evidence type="ECO:0000256" key="1">
    <source>
        <dbReference type="ARBA" id="ARBA00001917"/>
    </source>
</evidence>
<evidence type="ECO:0000256" key="2">
    <source>
        <dbReference type="ARBA" id="ARBA00007118"/>
    </source>
</evidence>
<keyword evidence="5" id="KW-0521">NADP</keyword>
<evidence type="ECO:0000256" key="5">
    <source>
        <dbReference type="ARBA" id="ARBA00022857"/>
    </source>
</evidence>
<comment type="similarity">
    <text evidence="2">Belongs to the nitroreductase family.</text>
</comment>
<dbReference type="CDD" id="cd02135">
    <property type="entry name" value="YdjA-like"/>
    <property type="match status" value="1"/>
</dbReference>
<dbReference type="STRING" id="1193713.GCA_001636315_05154"/>
<dbReference type="PANTHER" id="PTHR43821">
    <property type="entry name" value="NAD(P)H NITROREDUCTASE YDJA-RELATED"/>
    <property type="match status" value="1"/>
</dbReference>
<dbReference type="InterPro" id="IPR026021">
    <property type="entry name" value="YdjA-like"/>
</dbReference>
<sequence length="161" mass="18088">MNMIDLIKSRRNIKKFKPDAIDPSLIQQWLEAAAMAPNHRMTEPWEIYVIGPETRKKINHKTNFGNASFVMAVLSRHGATKVETDENAAATACFIQNFNLAAWSEGVGTFWSSIGISGNNRELLQVPENYDLLGVIAVGYPEEVPEAKPRTPMEEKIKYLP</sequence>
<dbReference type="InterPro" id="IPR000415">
    <property type="entry name" value="Nitroreductase-like"/>
</dbReference>
<evidence type="ECO:0000256" key="4">
    <source>
        <dbReference type="ARBA" id="ARBA00022643"/>
    </source>
</evidence>
<dbReference type="InterPro" id="IPR052530">
    <property type="entry name" value="NAD(P)H_nitroreductase"/>
</dbReference>
<evidence type="ECO:0000313" key="9">
    <source>
        <dbReference type="EMBL" id="AZU62232.1"/>
    </source>
</evidence>
<dbReference type="Gene3D" id="3.40.109.10">
    <property type="entry name" value="NADH Oxidase"/>
    <property type="match status" value="1"/>
</dbReference>
<evidence type="ECO:0000313" key="10">
    <source>
        <dbReference type="Proteomes" id="UP000282892"/>
    </source>
</evidence>
<dbReference type="OrthoDB" id="9804207at2"/>